<evidence type="ECO:0000313" key="3">
    <source>
        <dbReference type="Proteomes" id="UP000268014"/>
    </source>
</evidence>
<dbReference type="OrthoDB" id="5850001at2759"/>
<dbReference type="EMBL" id="UZAF01016672">
    <property type="protein sequence ID" value="VDO32068.1"/>
    <property type="molecule type" value="Genomic_DNA"/>
</dbReference>
<proteinExistence type="predicted"/>
<feature type="compositionally biased region" description="Polar residues" evidence="1">
    <location>
        <begin position="72"/>
        <end position="87"/>
    </location>
</feature>
<gene>
    <name evidence="2" type="ORF">HPLM_LOCUS7487</name>
</gene>
<evidence type="ECO:0000313" key="2">
    <source>
        <dbReference type="EMBL" id="VDO32068.1"/>
    </source>
</evidence>
<evidence type="ECO:0000313" key="4">
    <source>
        <dbReference type="WBParaSite" id="HPLM_0000749501-mRNA-1"/>
    </source>
</evidence>
<keyword evidence="3" id="KW-1185">Reference proteome</keyword>
<reference evidence="4" key="1">
    <citation type="submission" date="2017-02" db="UniProtKB">
        <authorList>
            <consortium name="WormBaseParasite"/>
        </authorList>
    </citation>
    <scope>IDENTIFICATION</scope>
</reference>
<organism evidence="4">
    <name type="scientific">Haemonchus placei</name>
    <name type="common">Barber's pole worm</name>
    <dbReference type="NCBI Taxonomy" id="6290"/>
    <lineage>
        <taxon>Eukaryota</taxon>
        <taxon>Metazoa</taxon>
        <taxon>Ecdysozoa</taxon>
        <taxon>Nematoda</taxon>
        <taxon>Chromadorea</taxon>
        <taxon>Rhabditida</taxon>
        <taxon>Rhabditina</taxon>
        <taxon>Rhabditomorpha</taxon>
        <taxon>Strongyloidea</taxon>
        <taxon>Trichostrongylidae</taxon>
        <taxon>Haemonchus</taxon>
    </lineage>
</organism>
<accession>A0A0N4WAR4</accession>
<feature type="region of interest" description="Disordered" evidence="1">
    <location>
        <begin position="136"/>
        <end position="179"/>
    </location>
</feature>
<feature type="compositionally biased region" description="Low complexity" evidence="1">
    <location>
        <begin position="169"/>
        <end position="179"/>
    </location>
</feature>
<feature type="region of interest" description="Disordered" evidence="1">
    <location>
        <begin position="231"/>
        <end position="252"/>
    </location>
</feature>
<evidence type="ECO:0000256" key="1">
    <source>
        <dbReference type="SAM" id="MobiDB-lite"/>
    </source>
</evidence>
<dbReference type="AlphaFoldDB" id="A0A0N4WAR4"/>
<reference evidence="2 3" key="2">
    <citation type="submission" date="2018-11" db="EMBL/GenBank/DDBJ databases">
        <authorList>
            <consortium name="Pathogen Informatics"/>
        </authorList>
    </citation>
    <scope>NUCLEOTIDE SEQUENCE [LARGE SCALE GENOMIC DNA]</scope>
    <source>
        <strain evidence="2 3">MHpl1</strain>
    </source>
</reference>
<dbReference type="Proteomes" id="UP000268014">
    <property type="component" value="Unassembled WGS sequence"/>
</dbReference>
<sequence length="252" mass="27193">MWLLILLPIFVLGQKPPPVPPVDPETMVQNVDNIRRLYGIATRIMEMSGAFMGQSSGAGSSSGAWDDLRPRAQSSGVRNFESDNSVTAGGDGQSEFSRFREDFGLLGGFLSTAPPTTTPRPFQSGIQGLLNTFFGSSVDDSEPLPTPPTPRPRQGNFFGSLLGAPPPQAQQRQSQSSSSLGQINLWELFGVTRRTTTTTPAPPPLQSLLNPQLASGSAQNLDAVFNALMRSNAQPERPQPSTNIFSQFFGRR</sequence>
<feature type="region of interest" description="Disordered" evidence="1">
    <location>
        <begin position="72"/>
        <end position="94"/>
    </location>
</feature>
<dbReference type="OMA" id="NIMNGNG"/>
<dbReference type="WBParaSite" id="HPLM_0000749501-mRNA-1">
    <property type="protein sequence ID" value="HPLM_0000749501-mRNA-1"/>
    <property type="gene ID" value="HPLM_0000749501"/>
</dbReference>
<protein>
    <submittedName>
        <fullName evidence="4">DUF148 domain-containing protein</fullName>
    </submittedName>
</protein>
<name>A0A0N4WAR4_HAEPC</name>
<feature type="compositionally biased region" description="Polar residues" evidence="1">
    <location>
        <begin position="231"/>
        <end position="246"/>
    </location>
</feature>